<sequence>MKQTRRGARAPGVAVRVERLAAARAALARAEERAGLHGRAAREVAQAFAQTGRAAAVSGAVALAAPDALPETGAATPAALLPLGADAVGAVSLTGSAGALLAVAALRQGAEDWCGVVGCEGLGWCAAAEAGLDLSRVLAVPAADLPSNLLTSALGALMDGVAVLLISATAAARLRPRDRRTLLARARERRCLILTPFPWEGSRTLHASSASPASAAQTGGVLVSLRGAAVAPGQEPAGEPEPGEARELADGYLRRLTWSVQDPHRPGRVGLLFDAAGARLAPAAAEAPAANSPRRHSHLALVTAARRSPKAPGREGA</sequence>
<evidence type="ECO:0000313" key="2">
    <source>
        <dbReference type="EMBL" id="SHE26279.1"/>
    </source>
</evidence>
<accession>A0A1M4S291</accession>
<organism evidence="2 3">
    <name type="scientific">Actinomyces glycerinitolerans</name>
    <dbReference type="NCBI Taxonomy" id="1892869"/>
    <lineage>
        <taxon>Bacteria</taxon>
        <taxon>Bacillati</taxon>
        <taxon>Actinomycetota</taxon>
        <taxon>Actinomycetes</taxon>
        <taxon>Actinomycetales</taxon>
        <taxon>Actinomycetaceae</taxon>
        <taxon>Actinomyces</taxon>
    </lineage>
</organism>
<proteinExistence type="predicted"/>
<keyword evidence="3" id="KW-1185">Reference proteome</keyword>
<name>A0A1M4S291_9ACTO</name>
<dbReference type="EMBL" id="FQTT01000013">
    <property type="protein sequence ID" value="SHE26279.1"/>
    <property type="molecule type" value="Genomic_DNA"/>
</dbReference>
<protein>
    <submittedName>
        <fullName evidence="2">Uncharacterized protein</fullName>
    </submittedName>
</protein>
<dbReference type="OrthoDB" id="3254736at2"/>
<dbReference type="RefSeq" id="WP_073332563.1">
    <property type="nucleotide sequence ID" value="NZ_FQTT01000013.1"/>
</dbReference>
<evidence type="ECO:0000256" key="1">
    <source>
        <dbReference type="SAM" id="MobiDB-lite"/>
    </source>
</evidence>
<gene>
    <name evidence="2" type="ORF">ACGLYG10_2529</name>
</gene>
<dbReference type="STRING" id="1892869.ACGLYG10_2529"/>
<dbReference type="AlphaFoldDB" id="A0A1M4S291"/>
<feature type="region of interest" description="Disordered" evidence="1">
    <location>
        <begin position="285"/>
        <end position="317"/>
    </location>
</feature>
<reference evidence="3" key="1">
    <citation type="submission" date="2016-09" db="EMBL/GenBank/DDBJ databases">
        <authorList>
            <person name="Strepis N."/>
        </authorList>
    </citation>
    <scope>NUCLEOTIDE SEQUENCE [LARGE SCALE GENOMIC DNA]</scope>
</reference>
<dbReference type="Proteomes" id="UP000184291">
    <property type="component" value="Unassembled WGS sequence"/>
</dbReference>
<evidence type="ECO:0000313" key="3">
    <source>
        <dbReference type="Proteomes" id="UP000184291"/>
    </source>
</evidence>